<comment type="caution">
    <text evidence="1">The sequence shown here is derived from an EMBL/GenBank/DDBJ whole genome shotgun (WGS) entry which is preliminary data.</text>
</comment>
<reference evidence="1" key="1">
    <citation type="submission" date="2020-11" db="EMBL/GenBank/DDBJ databases">
        <authorList>
            <person name="Whitehead M."/>
        </authorList>
    </citation>
    <scope>NUCLEOTIDE SEQUENCE</scope>
    <source>
        <strain evidence="1">EGII</strain>
    </source>
</reference>
<keyword evidence="2" id="KW-1185">Reference proteome</keyword>
<dbReference type="Proteomes" id="UP000606786">
    <property type="component" value="Unassembled WGS sequence"/>
</dbReference>
<dbReference type="EMBL" id="CAJHJT010000001">
    <property type="protein sequence ID" value="CAD6994715.1"/>
    <property type="molecule type" value="Genomic_DNA"/>
</dbReference>
<name>A0A811UBC0_CERCA</name>
<dbReference type="AlphaFoldDB" id="A0A811UBC0"/>
<organism evidence="1 2">
    <name type="scientific">Ceratitis capitata</name>
    <name type="common">Mediterranean fruit fly</name>
    <name type="synonym">Tephritis capitata</name>
    <dbReference type="NCBI Taxonomy" id="7213"/>
    <lineage>
        <taxon>Eukaryota</taxon>
        <taxon>Metazoa</taxon>
        <taxon>Ecdysozoa</taxon>
        <taxon>Arthropoda</taxon>
        <taxon>Hexapoda</taxon>
        <taxon>Insecta</taxon>
        <taxon>Pterygota</taxon>
        <taxon>Neoptera</taxon>
        <taxon>Endopterygota</taxon>
        <taxon>Diptera</taxon>
        <taxon>Brachycera</taxon>
        <taxon>Muscomorpha</taxon>
        <taxon>Tephritoidea</taxon>
        <taxon>Tephritidae</taxon>
        <taxon>Ceratitis</taxon>
        <taxon>Ceratitis</taxon>
    </lineage>
</organism>
<gene>
    <name evidence="1" type="ORF">CCAP1982_LOCUS3448</name>
</gene>
<protein>
    <submittedName>
        <fullName evidence="1">(Mediterranean fruit fly) hypothetical protein</fullName>
    </submittedName>
</protein>
<sequence>RFLNLKRKIAVEWDESCGIWRPFSLELNSSPWKTYQSIPPWQAEAYSQTRKVKTVDR</sequence>
<accession>A0A811UBC0</accession>
<evidence type="ECO:0000313" key="2">
    <source>
        <dbReference type="Proteomes" id="UP000606786"/>
    </source>
</evidence>
<evidence type="ECO:0000313" key="1">
    <source>
        <dbReference type="EMBL" id="CAD6994715.1"/>
    </source>
</evidence>
<proteinExistence type="predicted"/>
<feature type="non-terminal residue" evidence="1">
    <location>
        <position position="1"/>
    </location>
</feature>